<comment type="caution">
    <text evidence="2">The sequence shown here is derived from an EMBL/GenBank/DDBJ whole genome shotgun (WGS) entry which is preliminary data.</text>
</comment>
<sequence>MALLKKEIAVLRASSNPYSSSLELQEKRIGINPATGVIYSSPMSCEDKIPGRRVIKNKSAQKSLLAKTRAHASTPGAPPPPEPSAMLSFSPTTSQGAANNKSFLQSSGTDSKQLSSQPSYAKVADGSDLGPKFALDYDLLTVSEHTHNVNNSHVLTLKPIKEVNWTTVTSKRQKRLENRKGKPHPIS</sequence>
<proteinExistence type="predicted"/>
<keyword evidence="3" id="KW-1185">Reference proteome</keyword>
<name>A0A8S3VY35_PARAO</name>
<organism evidence="2 3">
    <name type="scientific">Parnassius apollo</name>
    <name type="common">Apollo butterfly</name>
    <name type="synonym">Papilio apollo</name>
    <dbReference type="NCBI Taxonomy" id="110799"/>
    <lineage>
        <taxon>Eukaryota</taxon>
        <taxon>Metazoa</taxon>
        <taxon>Ecdysozoa</taxon>
        <taxon>Arthropoda</taxon>
        <taxon>Hexapoda</taxon>
        <taxon>Insecta</taxon>
        <taxon>Pterygota</taxon>
        <taxon>Neoptera</taxon>
        <taxon>Endopterygota</taxon>
        <taxon>Lepidoptera</taxon>
        <taxon>Glossata</taxon>
        <taxon>Ditrysia</taxon>
        <taxon>Papilionoidea</taxon>
        <taxon>Papilionidae</taxon>
        <taxon>Parnassiinae</taxon>
        <taxon>Parnassini</taxon>
        <taxon>Parnassius</taxon>
        <taxon>Parnassius</taxon>
    </lineage>
</organism>
<feature type="compositionally biased region" description="Polar residues" evidence="1">
    <location>
        <begin position="87"/>
        <end position="119"/>
    </location>
</feature>
<gene>
    <name evidence="2" type="ORF">PAPOLLO_LOCUS84</name>
</gene>
<dbReference type="Proteomes" id="UP000691718">
    <property type="component" value="Unassembled WGS sequence"/>
</dbReference>
<evidence type="ECO:0000256" key="1">
    <source>
        <dbReference type="SAM" id="MobiDB-lite"/>
    </source>
</evidence>
<dbReference type="EMBL" id="CAJQZP010000001">
    <property type="protein sequence ID" value="CAG4929829.1"/>
    <property type="molecule type" value="Genomic_DNA"/>
</dbReference>
<dbReference type="OrthoDB" id="7362285at2759"/>
<protein>
    <submittedName>
        <fullName evidence="2">(apollo) hypothetical protein</fullName>
    </submittedName>
</protein>
<reference evidence="2" key="1">
    <citation type="submission" date="2021-04" db="EMBL/GenBank/DDBJ databases">
        <authorList>
            <person name="Tunstrom K."/>
        </authorList>
    </citation>
    <scope>NUCLEOTIDE SEQUENCE</scope>
</reference>
<accession>A0A8S3VY35</accession>
<feature type="region of interest" description="Disordered" evidence="1">
    <location>
        <begin position="60"/>
        <end position="125"/>
    </location>
</feature>
<evidence type="ECO:0000313" key="3">
    <source>
        <dbReference type="Proteomes" id="UP000691718"/>
    </source>
</evidence>
<evidence type="ECO:0000313" key="2">
    <source>
        <dbReference type="EMBL" id="CAG4929829.1"/>
    </source>
</evidence>
<dbReference type="AlphaFoldDB" id="A0A8S3VY35"/>